<keyword evidence="3" id="KW-1185">Reference proteome</keyword>
<sequence>MGKDEFLIHDDRQDNYPEEKEFTETDEKKLDEMRKKIKDRKNKK</sequence>
<name>A0A1M6S3I6_9CLOT</name>
<protein>
    <submittedName>
        <fullName evidence="2">Uncharacterized protein</fullName>
    </submittedName>
</protein>
<organism evidence="2 3">
    <name type="scientific">Clostridium cavendishii DSM 21758</name>
    <dbReference type="NCBI Taxonomy" id="1121302"/>
    <lineage>
        <taxon>Bacteria</taxon>
        <taxon>Bacillati</taxon>
        <taxon>Bacillota</taxon>
        <taxon>Clostridia</taxon>
        <taxon>Eubacteriales</taxon>
        <taxon>Clostridiaceae</taxon>
        <taxon>Clostridium</taxon>
    </lineage>
</organism>
<evidence type="ECO:0000313" key="2">
    <source>
        <dbReference type="EMBL" id="SHK39236.1"/>
    </source>
</evidence>
<reference evidence="2 3" key="1">
    <citation type="submission" date="2016-11" db="EMBL/GenBank/DDBJ databases">
        <authorList>
            <person name="Jaros S."/>
            <person name="Januszkiewicz K."/>
            <person name="Wedrychowicz H."/>
        </authorList>
    </citation>
    <scope>NUCLEOTIDE SEQUENCE [LARGE SCALE GENOMIC DNA]</scope>
    <source>
        <strain evidence="2 3">DSM 21758</strain>
    </source>
</reference>
<evidence type="ECO:0000256" key="1">
    <source>
        <dbReference type="SAM" id="MobiDB-lite"/>
    </source>
</evidence>
<gene>
    <name evidence="2" type="ORF">SAMN02745163_03742</name>
</gene>
<dbReference type="AlphaFoldDB" id="A0A1M6S3I6"/>
<feature type="region of interest" description="Disordered" evidence="1">
    <location>
        <begin position="1"/>
        <end position="27"/>
    </location>
</feature>
<dbReference type="EMBL" id="FQZB01000016">
    <property type="protein sequence ID" value="SHK39236.1"/>
    <property type="molecule type" value="Genomic_DNA"/>
</dbReference>
<evidence type="ECO:0000313" key="3">
    <source>
        <dbReference type="Proteomes" id="UP000184310"/>
    </source>
</evidence>
<accession>A0A1M6S3I6</accession>
<dbReference type="RefSeq" id="WP_278337153.1">
    <property type="nucleotide sequence ID" value="NZ_FQZB01000016.1"/>
</dbReference>
<dbReference type="STRING" id="1121302.SAMN02745163_03742"/>
<dbReference type="Proteomes" id="UP000184310">
    <property type="component" value="Unassembled WGS sequence"/>
</dbReference>
<proteinExistence type="predicted"/>